<accession>A0A2P6MS35</accession>
<dbReference type="OrthoDB" id="1745528at2759"/>
<name>A0A2P6MS35_9EUKA</name>
<dbReference type="Proteomes" id="UP000241769">
    <property type="component" value="Unassembled WGS sequence"/>
</dbReference>
<dbReference type="EMBL" id="MDYQ01000460">
    <property type="protein sequence ID" value="PRP74510.1"/>
    <property type="molecule type" value="Genomic_DNA"/>
</dbReference>
<protein>
    <submittedName>
        <fullName evidence="2">Uncharacterized protein</fullName>
    </submittedName>
</protein>
<sequence length="142" mass="15940">MSWPLLSISAFALHLEITRIAGLFVCVCFLFAGSIICTANGLVSCCLSLQNIDKYSWKGAGGKKTKRTLVWIRQEKHDPGCSLHDPYEVSSVVRQKALLEWKRVVQNTLKALKDLLGYFMRIIITDKRQISGNTLGDLVQKL</sequence>
<organism evidence="2 3">
    <name type="scientific">Planoprotostelium fungivorum</name>
    <dbReference type="NCBI Taxonomy" id="1890364"/>
    <lineage>
        <taxon>Eukaryota</taxon>
        <taxon>Amoebozoa</taxon>
        <taxon>Evosea</taxon>
        <taxon>Variosea</taxon>
        <taxon>Cavosteliida</taxon>
        <taxon>Cavosteliaceae</taxon>
        <taxon>Planoprotostelium</taxon>
    </lineage>
</organism>
<proteinExistence type="predicted"/>
<gene>
    <name evidence="2" type="ORF">PROFUN_12524</name>
</gene>
<comment type="caution">
    <text evidence="2">The sequence shown here is derived from an EMBL/GenBank/DDBJ whole genome shotgun (WGS) entry which is preliminary data.</text>
</comment>
<evidence type="ECO:0000313" key="2">
    <source>
        <dbReference type="EMBL" id="PRP74510.1"/>
    </source>
</evidence>
<keyword evidence="3" id="KW-1185">Reference proteome</keyword>
<feature type="transmembrane region" description="Helical" evidence="1">
    <location>
        <begin position="20"/>
        <end position="49"/>
    </location>
</feature>
<keyword evidence="1" id="KW-0812">Transmembrane</keyword>
<evidence type="ECO:0000256" key="1">
    <source>
        <dbReference type="SAM" id="Phobius"/>
    </source>
</evidence>
<evidence type="ECO:0000313" key="3">
    <source>
        <dbReference type="Proteomes" id="UP000241769"/>
    </source>
</evidence>
<reference evidence="2 3" key="1">
    <citation type="journal article" date="2018" name="Genome Biol. Evol.">
        <title>Multiple Roots of Fruiting Body Formation in Amoebozoa.</title>
        <authorList>
            <person name="Hillmann F."/>
            <person name="Forbes G."/>
            <person name="Novohradska S."/>
            <person name="Ferling I."/>
            <person name="Riege K."/>
            <person name="Groth M."/>
            <person name="Westermann M."/>
            <person name="Marz M."/>
            <person name="Spaller T."/>
            <person name="Winckler T."/>
            <person name="Schaap P."/>
            <person name="Glockner G."/>
        </authorList>
    </citation>
    <scope>NUCLEOTIDE SEQUENCE [LARGE SCALE GENOMIC DNA]</scope>
    <source>
        <strain evidence="2 3">Jena</strain>
    </source>
</reference>
<keyword evidence="1" id="KW-0472">Membrane</keyword>
<dbReference type="AlphaFoldDB" id="A0A2P6MS35"/>
<dbReference type="InParanoid" id="A0A2P6MS35"/>
<keyword evidence="1" id="KW-1133">Transmembrane helix</keyword>